<feature type="compositionally biased region" description="Polar residues" evidence="1">
    <location>
        <begin position="34"/>
        <end position="49"/>
    </location>
</feature>
<feature type="compositionally biased region" description="Low complexity" evidence="1">
    <location>
        <begin position="108"/>
        <end position="120"/>
    </location>
</feature>
<keyword evidence="3" id="KW-1185">Reference proteome</keyword>
<evidence type="ECO:0000256" key="1">
    <source>
        <dbReference type="SAM" id="MobiDB-lite"/>
    </source>
</evidence>
<dbReference type="Proteomes" id="UP001479436">
    <property type="component" value="Unassembled WGS sequence"/>
</dbReference>
<proteinExistence type="predicted"/>
<comment type="caution">
    <text evidence="2">The sequence shown here is derived from an EMBL/GenBank/DDBJ whole genome shotgun (WGS) entry which is preliminary data.</text>
</comment>
<feature type="compositionally biased region" description="Polar residues" evidence="1">
    <location>
        <begin position="62"/>
        <end position="72"/>
    </location>
</feature>
<accession>A0ABR2WCB5</accession>
<gene>
    <name evidence="2" type="ORF">K7432_018342</name>
</gene>
<feature type="region of interest" description="Disordered" evidence="1">
    <location>
        <begin position="1"/>
        <end position="138"/>
    </location>
</feature>
<name>A0ABR2WCB5_9FUNG</name>
<feature type="compositionally biased region" description="Polar residues" evidence="1">
    <location>
        <begin position="79"/>
        <end position="103"/>
    </location>
</feature>
<sequence length="138" mass="14488">MPQDTEGGMEMAPTPPADGFSSEDASPPQALDSGFNNENNDAQGITDTGSADAESFDLPSHLANTLGQSLPQQALPDQVQGNSAQAGHALSDSNQFDQAQTIDQILYQPSQPIEQEQPSSPEEPEEPSSSGSRCGRCN</sequence>
<protein>
    <submittedName>
        <fullName evidence="2">Uncharacterized protein</fullName>
    </submittedName>
</protein>
<organism evidence="2 3">
    <name type="scientific">Basidiobolus ranarum</name>
    <dbReference type="NCBI Taxonomy" id="34480"/>
    <lineage>
        <taxon>Eukaryota</taxon>
        <taxon>Fungi</taxon>
        <taxon>Fungi incertae sedis</taxon>
        <taxon>Zoopagomycota</taxon>
        <taxon>Entomophthoromycotina</taxon>
        <taxon>Basidiobolomycetes</taxon>
        <taxon>Basidiobolales</taxon>
        <taxon>Basidiobolaceae</taxon>
        <taxon>Basidiobolus</taxon>
    </lineage>
</organism>
<dbReference type="EMBL" id="JASJQH010005746">
    <property type="protein sequence ID" value="KAK9743604.1"/>
    <property type="molecule type" value="Genomic_DNA"/>
</dbReference>
<evidence type="ECO:0000313" key="3">
    <source>
        <dbReference type="Proteomes" id="UP001479436"/>
    </source>
</evidence>
<reference evidence="2 3" key="1">
    <citation type="submission" date="2023-04" db="EMBL/GenBank/DDBJ databases">
        <title>Genome of Basidiobolus ranarum AG-B5.</title>
        <authorList>
            <person name="Stajich J.E."/>
            <person name="Carter-House D."/>
            <person name="Gryganskyi A."/>
        </authorList>
    </citation>
    <scope>NUCLEOTIDE SEQUENCE [LARGE SCALE GENOMIC DNA]</scope>
    <source>
        <strain evidence="2 3">AG-B5</strain>
    </source>
</reference>
<evidence type="ECO:0000313" key="2">
    <source>
        <dbReference type="EMBL" id="KAK9743604.1"/>
    </source>
</evidence>